<dbReference type="STRING" id="411467.BACCAP_04765"/>
<name>A6P2N3_9FIRM</name>
<organism evidence="1 2">
    <name type="scientific">Pseudoflavonifractor capillosus ATCC 29799</name>
    <dbReference type="NCBI Taxonomy" id="411467"/>
    <lineage>
        <taxon>Bacteria</taxon>
        <taxon>Bacillati</taxon>
        <taxon>Bacillota</taxon>
        <taxon>Clostridia</taxon>
        <taxon>Eubacteriales</taxon>
        <taxon>Oscillospiraceae</taxon>
        <taxon>Pseudoflavonifractor</taxon>
    </lineage>
</organism>
<reference evidence="1 2" key="1">
    <citation type="submission" date="2007-04" db="EMBL/GenBank/DDBJ databases">
        <authorList>
            <person name="Fulton L."/>
            <person name="Clifton S."/>
            <person name="Fulton B."/>
            <person name="Xu J."/>
            <person name="Minx P."/>
            <person name="Pepin K.H."/>
            <person name="Johnson M."/>
            <person name="Thiruvilangam P."/>
            <person name="Bhonagiri V."/>
            <person name="Nash W.E."/>
            <person name="Mardis E.R."/>
            <person name="Wilson R.K."/>
        </authorList>
    </citation>
    <scope>NUCLEOTIDE SEQUENCE [LARGE SCALE GENOMIC DNA]</scope>
    <source>
        <strain evidence="1 2">ATCC 29799</strain>
    </source>
</reference>
<comment type="caution">
    <text evidence="1">The sequence shown here is derived from an EMBL/GenBank/DDBJ whole genome shotgun (WGS) entry which is preliminary data.</text>
</comment>
<proteinExistence type="predicted"/>
<sequence>MTERACRIFHYSTTDLLKYQITTFDSLIIDIGNPYQSLLY</sequence>
<dbReference type="Proteomes" id="UP000003639">
    <property type="component" value="Unassembled WGS sequence"/>
</dbReference>
<protein>
    <submittedName>
        <fullName evidence="1">Uncharacterized protein</fullName>
    </submittedName>
</protein>
<gene>
    <name evidence="1" type="ORF">BACCAP_04765</name>
</gene>
<dbReference type="AlphaFoldDB" id="A6P2N3"/>
<accession>A6P2N3</accession>
<evidence type="ECO:0000313" key="1">
    <source>
        <dbReference type="EMBL" id="EDM97433.1"/>
    </source>
</evidence>
<dbReference type="EMBL" id="AAXG02000055">
    <property type="protein sequence ID" value="EDM97433.1"/>
    <property type="molecule type" value="Genomic_DNA"/>
</dbReference>
<reference evidence="1 2" key="2">
    <citation type="submission" date="2007-06" db="EMBL/GenBank/DDBJ databases">
        <title>Draft genome sequence of Pseudoflavonifractor capillosus ATCC 29799.</title>
        <authorList>
            <person name="Sudarsanam P."/>
            <person name="Ley R."/>
            <person name="Guruge J."/>
            <person name="Turnbaugh P.J."/>
            <person name="Mahowald M."/>
            <person name="Liep D."/>
            <person name="Gordon J."/>
        </authorList>
    </citation>
    <scope>NUCLEOTIDE SEQUENCE [LARGE SCALE GENOMIC DNA]</scope>
    <source>
        <strain evidence="1 2">ATCC 29799</strain>
    </source>
</reference>
<evidence type="ECO:0000313" key="2">
    <source>
        <dbReference type="Proteomes" id="UP000003639"/>
    </source>
</evidence>
<keyword evidence="2" id="KW-1185">Reference proteome</keyword>